<protein>
    <submittedName>
        <fullName evidence="1">Uncharacterized protein</fullName>
    </submittedName>
</protein>
<organism evidence="1">
    <name type="scientific">marine sediment metagenome</name>
    <dbReference type="NCBI Taxonomy" id="412755"/>
    <lineage>
        <taxon>unclassified sequences</taxon>
        <taxon>metagenomes</taxon>
        <taxon>ecological metagenomes</taxon>
    </lineage>
</organism>
<sequence length="71" mass="7910">MTTNNCDWYEGCLIAGKHQCPACGEWFCSGHLDESGHCLQCAVDLDSDEDEERATIDDLEPYRRSALGLVD</sequence>
<accession>A0A0F8XQK8</accession>
<reference evidence="1" key="1">
    <citation type="journal article" date="2015" name="Nature">
        <title>Complex archaea that bridge the gap between prokaryotes and eukaryotes.</title>
        <authorList>
            <person name="Spang A."/>
            <person name="Saw J.H."/>
            <person name="Jorgensen S.L."/>
            <person name="Zaremba-Niedzwiedzka K."/>
            <person name="Martijn J."/>
            <person name="Lind A.E."/>
            <person name="van Eijk R."/>
            <person name="Schleper C."/>
            <person name="Guy L."/>
            <person name="Ettema T.J."/>
        </authorList>
    </citation>
    <scope>NUCLEOTIDE SEQUENCE</scope>
</reference>
<comment type="caution">
    <text evidence="1">The sequence shown here is derived from an EMBL/GenBank/DDBJ whole genome shotgun (WGS) entry which is preliminary data.</text>
</comment>
<gene>
    <name evidence="1" type="ORF">LCGC14_2915680</name>
</gene>
<name>A0A0F8XQK8_9ZZZZ</name>
<dbReference type="EMBL" id="LAZR01057816">
    <property type="protein sequence ID" value="KKK71263.1"/>
    <property type="molecule type" value="Genomic_DNA"/>
</dbReference>
<dbReference type="AlphaFoldDB" id="A0A0F8XQK8"/>
<proteinExistence type="predicted"/>
<evidence type="ECO:0000313" key="1">
    <source>
        <dbReference type="EMBL" id="KKK71263.1"/>
    </source>
</evidence>